<dbReference type="Gene3D" id="1.10.1040.10">
    <property type="entry name" value="N-(1-d-carboxylethyl)-l-norvaline Dehydrogenase, domain 2"/>
    <property type="match status" value="1"/>
</dbReference>
<dbReference type="UniPathway" id="UPA00028">
    <property type="reaction ID" value="UER00004"/>
</dbReference>
<evidence type="ECO:0000313" key="7">
    <source>
        <dbReference type="EMBL" id="QDY99584.1"/>
    </source>
</evidence>
<evidence type="ECO:0000256" key="3">
    <source>
        <dbReference type="ARBA" id="ARBA00022655"/>
    </source>
</evidence>
<sequence>MRILVIGAGNGGAAAAVELSLAGHEVRLYARSASTLEPFSRDGIGFAGVLGEGRLRPYGLGSDLAAAIADVEAAVVALPVYAHGAVARALAEAEWGATRPIILNPGHTGGVFEFETAYRTVSDEFPPVAEFSTLAYVARKPQPDTVNVTGRAKALRAASLPSGRAALELACALFPGAYDSGDVIATGLSNVNMIVHPPGAMLGASWTEATGGDFTFYVQGMTPGVMHVMRALDAERIAVATALGHTLPTVIGEMRALGTVPADADPNDYGAIASGAANRSIKAPDSLDHRYYVEDFGHGLVPFTVIARIAGVATPVADALIALCAIARSRGEVPTRGAAEMGLVGCSRDALLDRVGPAKT</sequence>
<evidence type="ECO:0000256" key="4">
    <source>
        <dbReference type="ARBA" id="ARBA00048793"/>
    </source>
</evidence>
<dbReference type="Pfam" id="PF02558">
    <property type="entry name" value="ApbA"/>
    <property type="match status" value="1"/>
</dbReference>
<dbReference type="InterPro" id="IPR036291">
    <property type="entry name" value="NAD(P)-bd_dom_sf"/>
</dbReference>
<dbReference type="InterPro" id="IPR003421">
    <property type="entry name" value="Opine_DH"/>
</dbReference>
<evidence type="ECO:0000313" key="8">
    <source>
        <dbReference type="Proteomes" id="UP000321389"/>
    </source>
</evidence>
<dbReference type="Pfam" id="PF02317">
    <property type="entry name" value="Octopine_DH"/>
    <property type="match status" value="1"/>
</dbReference>
<evidence type="ECO:0000259" key="5">
    <source>
        <dbReference type="Pfam" id="PF02317"/>
    </source>
</evidence>
<evidence type="ECO:0000256" key="1">
    <source>
        <dbReference type="ARBA" id="ARBA00004994"/>
    </source>
</evidence>
<dbReference type="SUPFAM" id="SSF48179">
    <property type="entry name" value="6-phosphogluconate dehydrogenase C-terminal domain-like"/>
    <property type="match status" value="1"/>
</dbReference>
<keyword evidence="8" id="KW-1185">Reference proteome</keyword>
<dbReference type="OrthoDB" id="6135265at2"/>
<dbReference type="SUPFAM" id="SSF51735">
    <property type="entry name" value="NAD(P)-binding Rossmann-fold domains"/>
    <property type="match status" value="1"/>
</dbReference>
<gene>
    <name evidence="7" type="ORF">FQ775_03900</name>
</gene>
<proteinExistence type="predicted"/>
<dbReference type="PANTHER" id="PTHR38015:SF1">
    <property type="entry name" value="OPINE DEHYDROGENASE DOMAIN-CONTAINING PROTEIN"/>
    <property type="match status" value="1"/>
</dbReference>
<feature type="domain" description="Opine dehydrogenase" evidence="5">
    <location>
        <begin position="181"/>
        <end position="325"/>
    </location>
</feature>
<dbReference type="InterPro" id="IPR013328">
    <property type="entry name" value="6PGD_dom2"/>
</dbReference>
<accession>A0A5B8KVE5</accession>
<dbReference type="GO" id="GO:0015940">
    <property type="term" value="P:pantothenate biosynthetic process"/>
    <property type="evidence" value="ECO:0007669"/>
    <property type="project" value="UniProtKB-UniPathway"/>
</dbReference>
<dbReference type="PANTHER" id="PTHR38015">
    <property type="entry name" value="BLR6086 PROTEIN"/>
    <property type="match status" value="1"/>
</dbReference>
<dbReference type="Proteomes" id="UP000321389">
    <property type="component" value="Chromosome"/>
</dbReference>
<dbReference type="GO" id="GO:0008677">
    <property type="term" value="F:2-dehydropantoate 2-reductase activity"/>
    <property type="evidence" value="ECO:0007669"/>
    <property type="project" value="UniProtKB-EC"/>
</dbReference>
<dbReference type="InterPro" id="IPR013332">
    <property type="entry name" value="KPR_N"/>
</dbReference>
<dbReference type="Gene3D" id="3.40.50.720">
    <property type="entry name" value="NAD(P)-binding Rossmann-like Domain"/>
    <property type="match status" value="1"/>
</dbReference>
<dbReference type="AlphaFoldDB" id="A0A5B8KVE5"/>
<dbReference type="RefSeq" id="WP_146298240.1">
    <property type="nucleotide sequence ID" value="NZ_CP042301.2"/>
</dbReference>
<keyword evidence="3" id="KW-0566">Pantothenate biosynthesis</keyword>
<dbReference type="InterPro" id="IPR008927">
    <property type="entry name" value="6-PGluconate_DH-like_C_sf"/>
</dbReference>
<organism evidence="7 8">
    <name type="scientific">Nitratireductor mangrovi</name>
    <dbReference type="NCBI Taxonomy" id="2599600"/>
    <lineage>
        <taxon>Bacteria</taxon>
        <taxon>Pseudomonadati</taxon>
        <taxon>Pseudomonadota</taxon>
        <taxon>Alphaproteobacteria</taxon>
        <taxon>Hyphomicrobiales</taxon>
        <taxon>Phyllobacteriaceae</taxon>
        <taxon>Nitratireductor</taxon>
    </lineage>
</organism>
<evidence type="ECO:0000259" key="6">
    <source>
        <dbReference type="Pfam" id="PF02558"/>
    </source>
</evidence>
<name>A0A5B8KVE5_9HYPH</name>
<feature type="domain" description="Ketopantoate reductase N-terminal" evidence="6">
    <location>
        <begin position="3"/>
        <end position="59"/>
    </location>
</feature>
<protein>
    <recommendedName>
        <fullName evidence="2">2-dehydropantoate 2-reductase</fullName>
    </recommendedName>
</protein>
<evidence type="ECO:0000256" key="2">
    <source>
        <dbReference type="ARBA" id="ARBA00019465"/>
    </source>
</evidence>
<dbReference type="KEGG" id="niy:FQ775_03900"/>
<comment type="catalytic activity">
    <reaction evidence="4">
        <text>(R)-pantoate + NADP(+) = 2-dehydropantoate + NADPH + H(+)</text>
        <dbReference type="Rhea" id="RHEA:16233"/>
        <dbReference type="ChEBI" id="CHEBI:11561"/>
        <dbReference type="ChEBI" id="CHEBI:15378"/>
        <dbReference type="ChEBI" id="CHEBI:15980"/>
        <dbReference type="ChEBI" id="CHEBI:57783"/>
        <dbReference type="ChEBI" id="CHEBI:58349"/>
        <dbReference type="EC" id="1.1.1.169"/>
    </reaction>
</comment>
<dbReference type="InterPro" id="IPR051729">
    <property type="entry name" value="Opine/Lysopine_DH"/>
</dbReference>
<reference evidence="7" key="1">
    <citation type="submission" date="2020-04" db="EMBL/GenBank/DDBJ databases">
        <title>Nitratireductor sp. nov. isolated from mangrove soil.</title>
        <authorList>
            <person name="Ye Y."/>
        </authorList>
    </citation>
    <scope>NUCLEOTIDE SEQUENCE</scope>
    <source>
        <strain evidence="7">SY7</strain>
    </source>
</reference>
<dbReference type="EMBL" id="CP042301">
    <property type="protein sequence ID" value="QDY99584.1"/>
    <property type="molecule type" value="Genomic_DNA"/>
</dbReference>
<comment type="pathway">
    <text evidence="1">Cofactor biosynthesis; (R)-pantothenate biosynthesis; (R)-pantoate from 3-methyl-2-oxobutanoate: step 2/2.</text>
</comment>